<evidence type="ECO:0000256" key="1">
    <source>
        <dbReference type="ARBA" id="ARBA00009431"/>
    </source>
</evidence>
<dbReference type="AlphaFoldDB" id="A0AA86SBU8"/>
<dbReference type="InterPro" id="IPR029058">
    <property type="entry name" value="AB_hydrolase_fold"/>
</dbReference>
<name>A0AA86SBU8_9FABA</name>
<dbReference type="Proteomes" id="UP001189624">
    <property type="component" value="Chromosome 3"/>
</dbReference>
<dbReference type="InterPro" id="IPR001563">
    <property type="entry name" value="Peptidase_S10"/>
</dbReference>
<reference evidence="2" key="1">
    <citation type="submission" date="2023-10" db="EMBL/GenBank/DDBJ databases">
        <authorList>
            <person name="Domelevo Entfellner J.-B."/>
        </authorList>
    </citation>
    <scope>NUCLEOTIDE SEQUENCE</scope>
</reference>
<organism evidence="2 3">
    <name type="scientific">Sphenostylis stenocarpa</name>
    <dbReference type="NCBI Taxonomy" id="92480"/>
    <lineage>
        <taxon>Eukaryota</taxon>
        <taxon>Viridiplantae</taxon>
        <taxon>Streptophyta</taxon>
        <taxon>Embryophyta</taxon>
        <taxon>Tracheophyta</taxon>
        <taxon>Spermatophyta</taxon>
        <taxon>Magnoliopsida</taxon>
        <taxon>eudicotyledons</taxon>
        <taxon>Gunneridae</taxon>
        <taxon>Pentapetalae</taxon>
        <taxon>rosids</taxon>
        <taxon>fabids</taxon>
        <taxon>Fabales</taxon>
        <taxon>Fabaceae</taxon>
        <taxon>Papilionoideae</taxon>
        <taxon>50 kb inversion clade</taxon>
        <taxon>NPAAA clade</taxon>
        <taxon>indigoferoid/millettioid clade</taxon>
        <taxon>Phaseoleae</taxon>
        <taxon>Sphenostylis</taxon>
    </lineage>
</organism>
<dbReference type="Gene3D" id="3.40.50.1820">
    <property type="entry name" value="alpha/beta hydrolase"/>
    <property type="match status" value="1"/>
</dbReference>
<comment type="similarity">
    <text evidence="1">Belongs to the peptidase S10 family.</text>
</comment>
<dbReference type="Gramene" id="rna-AYBTSS11_LOCUS8740">
    <property type="protein sequence ID" value="CAJ1938724.1"/>
    <property type="gene ID" value="gene-AYBTSS11_LOCUS8740"/>
</dbReference>
<proteinExistence type="inferred from homology"/>
<evidence type="ECO:0000313" key="3">
    <source>
        <dbReference type="Proteomes" id="UP001189624"/>
    </source>
</evidence>
<dbReference type="Pfam" id="PF00450">
    <property type="entry name" value="Peptidase_S10"/>
    <property type="match status" value="1"/>
</dbReference>
<dbReference type="GO" id="GO:0006508">
    <property type="term" value="P:proteolysis"/>
    <property type="evidence" value="ECO:0007669"/>
    <property type="project" value="InterPro"/>
</dbReference>
<keyword evidence="3" id="KW-1185">Reference proteome</keyword>
<gene>
    <name evidence="2" type="ORF">AYBTSS11_LOCUS8740</name>
</gene>
<dbReference type="EMBL" id="OY731400">
    <property type="protein sequence ID" value="CAJ1938724.1"/>
    <property type="molecule type" value="Genomic_DNA"/>
</dbReference>
<sequence length="139" mass="15322">MNSSVSSPLCGPLCFASTFTEPRSPHPRFPFDSVGPFGLISLKFCVPFGSRFDFSSTLFCLGVIVWPEGSRLVLFAALPGQPYANMLYLETPVEVGFSYVKGSSSYMTVNHEATGLKPFVTLFQWDLPQAIKYEYGGLK</sequence>
<protein>
    <submittedName>
        <fullName evidence="2">Uncharacterized protein</fullName>
    </submittedName>
</protein>
<dbReference type="GO" id="GO:0004185">
    <property type="term" value="F:serine-type carboxypeptidase activity"/>
    <property type="evidence" value="ECO:0007669"/>
    <property type="project" value="InterPro"/>
</dbReference>
<dbReference type="SUPFAM" id="SSF53474">
    <property type="entry name" value="alpha/beta-Hydrolases"/>
    <property type="match status" value="1"/>
</dbReference>
<evidence type="ECO:0000313" key="2">
    <source>
        <dbReference type="EMBL" id="CAJ1938724.1"/>
    </source>
</evidence>
<accession>A0AA86SBU8</accession>